<organism evidence="2 3">
    <name type="scientific">Constantimarinum furrinae</name>
    <dbReference type="NCBI Taxonomy" id="2562285"/>
    <lineage>
        <taxon>Bacteria</taxon>
        <taxon>Pseudomonadati</taxon>
        <taxon>Bacteroidota</taxon>
        <taxon>Flavobacteriia</taxon>
        <taxon>Flavobacteriales</taxon>
        <taxon>Flavobacteriaceae</taxon>
        <taxon>Altibacter/Constantimarinum group</taxon>
        <taxon>Constantimarinum</taxon>
    </lineage>
</organism>
<protein>
    <recommendedName>
        <fullName evidence="4">AMIN domain-containing protein</fullName>
    </recommendedName>
</protein>
<proteinExistence type="predicted"/>
<dbReference type="EMBL" id="CP052909">
    <property type="protein sequence ID" value="QNJ98310.1"/>
    <property type="molecule type" value="Genomic_DNA"/>
</dbReference>
<accession>A0A7G8PVE4</accession>
<evidence type="ECO:0008006" key="4">
    <source>
        <dbReference type="Google" id="ProtNLM"/>
    </source>
</evidence>
<keyword evidence="3" id="KW-1185">Reference proteome</keyword>
<dbReference type="AlphaFoldDB" id="A0A7G8PVE4"/>
<reference evidence="2 3" key="1">
    <citation type="submission" date="2020-04" db="EMBL/GenBank/DDBJ databases">
        <title>Genome sequence of Altibacter aquimarinus strain ALE3EI.</title>
        <authorList>
            <person name="Oh H.-M."/>
            <person name="Jang D."/>
        </authorList>
    </citation>
    <scope>NUCLEOTIDE SEQUENCE [LARGE SCALE GENOMIC DNA]</scope>
    <source>
        <strain evidence="2 3">ALE3EI</strain>
    </source>
</reference>
<keyword evidence="1" id="KW-0732">Signal</keyword>
<name>A0A7G8PVE4_9FLAO</name>
<evidence type="ECO:0000313" key="2">
    <source>
        <dbReference type="EMBL" id="QNJ98310.1"/>
    </source>
</evidence>
<dbReference type="Proteomes" id="UP000515514">
    <property type="component" value="Chromosome"/>
</dbReference>
<gene>
    <name evidence="2" type="ORF">ALE3EI_1759</name>
</gene>
<feature type="signal peptide" evidence="1">
    <location>
        <begin position="1"/>
        <end position="18"/>
    </location>
</feature>
<feature type="chain" id="PRO_5028959675" description="AMIN domain-containing protein" evidence="1">
    <location>
        <begin position="19"/>
        <end position="466"/>
    </location>
</feature>
<dbReference type="RefSeq" id="WP_186987913.1">
    <property type="nucleotide sequence ID" value="NZ_CP052909.1"/>
</dbReference>
<dbReference type="KEGG" id="alti:ALE3EI_1759"/>
<evidence type="ECO:0000256" key="1">
    <source>
        <dbReference type="SAM" id="SignalP"/>
    </source>
</evidence>
<evidence type="ECO:0000313" key="3">
    <source>
        <dbReference type="Proteomes" id="UP000515514"/>
    </source>
</evidence>
<sequence length="466" mass="53077">MKYITGLVCLLLSINAFATDIFSFELQKHQKLEKTLSVDISSSATLHMVIVKNKDSKMYDLIPFFLDENMAVKQMETASFEEVPDLISYHMNGSIITLVSHQDETLDILDFDIDIGSLRKVSRNNIEKPEAVFIEDSVSVLLSADRKGETLNLVTITSGEQIVDNNIKVSEDLHRKIKKMFKNVEAVNTNEYVKNGSISASQAYLNQGIIYLINDDIESDLLEAITIDPSAADPVTVRDYSTDALDKTKKSNTHVEGNKLFSVLLNKEDVKLSIFDLDSGNVEKSMLLSEELSAEKTINSRKGKFLKEANKFKMKATVSVNRTKNNNFEITLDYVDPAKYKYNNNWFWFHQMMFQQHMMMNTVPMGFGPNPETYDEIALLASVVGTSDISFVLDSKWNLIPGAVEETKHQYVDKEQYLESLAKNKNVYNQSAGFLQDEYRYIYSDKKGDVIFIKSRPIKRRSTVRK</sequence>